<dbReference type="HOGENOM" id="CLU_2337015_0_0_1"/>
<evidence type="ECO:0000313" key="1">
    <source>
        <dbReference type="EnsemblPlants" id="OB03G45030.1"/>
    </source>
</evidence>
<reference evidence="1" key="2">
    <citation type="submission" date="2013-04" db="UniProtKB">
        <authorList>
            <consortium name="EnsemblPlants"/>
        </authorList>
    </citation>
    <scope>IDENTIFICATION</scope>
</reference>
<reference evidence="1" key="1">
    <citation type="journal article" date="2013" name="Nat. Commun.">
        <title>Whole-genome sequencing of Oryza brachyantha reveals mechanisms underlying Oryza genome evolution.</title>
        <authorList>
            <person name="Chen J."/>
            <person name="Huang Q."/>
            <person name="Gao D."/>
            <person name="Wang J."/>
            <person name="Lang Y."/>
            <person name="Liu T."/>
            <person name="Li B."/>
            <person name="Bai Z."/>
            <person name="Luis Goicoechea J."/>
            <person name="Liang C."/>
            <person name="Chen C."/>
            <person name="Zhang W."/>
            <person name="Sun S."/>
            <person name="Liao Y."/>
            <person name="Zhang X."/>
            <person name="Yang L."/>
            <person name="Song C."/>
            <person name="Wang M."/>
            <person name="Shi J."/>
            <person name="Liu G."/>
            <person name="Liu J."/>
            <person name="Zhou H."/>
            <person name="Zhou W."/>
            <person name="Yu Q."/>
            <person name="An N."/>
            <person name="Chen Y."/>
            <person name="Cai Q."/>
            <person name="Wang B."/>
            <person name="Liu B."/>
            <person name="Min J."/>
            <person name="Huang Y."/>
            <person name="Wu H."/>
            <person name="Li Z."/>
            <person name="Zhang Y."/>
            <person name="Yin Y."/>
            <person name="Song W."/>
            <person name="Jiang J."/>
            <person name="Jackson S.A."/>
            <person name="Wing R.A."/>
            <person name="Wang J."/>
            <person name="Chen M."/>
        </authorList>
    </citation>
    <scope>NUCLEOTIDE SEQUENCE [LARGE SCALE GENOMIC DNA]</scope>
    <source>
        <strain evidence="1">cv. IRGC 101232</strain>
    </source>
</reference>
<proteinExistence type="predicted"/>
<sequence length="98" mass="10488">MAAIAEEKWREVASWEEISGKDCCFAAGFAANLGAGGRLIALEEVGFVRESCLRRDQSRRSAHRWVACFLGGSLVLPFCGERRDLAAARGGVAGSVEA</sequence>
<keyword evidence="2" id="KW-1185">Reference proteome</keyword>
<dbReference type="Gramene" id="OB03G45030.1">
    <property type="protein sequence ID" value="OB03G45030.1"/>
    <property type="gene ID" value="OB03G45030"/>
</dbReference>
<evidence type="ECO:0000313" key="2">
    <source>
        <dbReference type="Proteomes" id="UP000006038"/>
    </source>
</evidence>
<dbReference type="AlphaFoldDB" id="J3LTX7"/>
<name>J3LTX7_ORYBR</name>
<accession>J3LTX7</accession>
<dbReference type="EnsemblPlants" id="OB03G45030.1">
    <property type="protein sequence ID" value="OB03G45030.1"/>
    <property type="gene ID" value="OB03G45030"/>
</dbReference>
<protein>
    <submittedName>
        <fullName evidence="1">Uncharacterized protein</fullName>
    </submittedName>
</protein>
<organism evidence="1">
    <name type="scientific">Oryza brachyantha</name>
    <name type="common">malo sina</name>
    <dbReference type="NCBI Taxonomy" id="4533"/>
    <lineage>
        <taxon>Eukaryota</taxon>
        <taxon>Viridiplantae</taxon>
        <taxon>Streptophyta</taxon>
        <taxon>Embryophyta</taxon>
        <taxon>Tracheophyta</taxon>
        <taxon>Spermatophyta</taxon>
        <taxon>Magnoliopsida</taxon>
        <taxon>Liliopsida</taxon>
        <taxon>Poales</taxon>
        <taxon>Poaceae</taxon>
        <taxon>BOP clade</taxon>
        <taxon>Oryzoideae</taxon>
        <taxon>Oryzeae</taxon>
        <taxon>Oryzinae</taxon>
        <taxon>Oryza</taxon>
    </lineage>
</organism>
<dbReference type="Proteomes" id="UP000006038">
    <property type="component" value="Chromosome 3"/>
</dbReference>